<evidence type="ECO:0008006" key="3">
    <source>
        <dbReference type="Google" id="ProtNLM"/>
    </source>
</evidence>
<dbReference type="SUPFAM" id="SSF56219">
    <property type="entry name" value="DNase I-like"/>
    <property type="match status" value="1"/>
</dbReference>
<gene>
    <name evidence="1" type="ORF">Bca52824_033010</name>
</gene>
<dbReference type="EMBL" id="JAAMPC010000007">
    <property type="protein sequence ID" value="KAG2304359.1"/>
    <property type="molecule type" value="Genomic_DNA"/>
</dbReference>
<evidence type="ECO:0000313" key="1">
    <source>
        <dbReference type="EMBL" id="KAG2304359.1"/>
    </source>
</evidence>
<name>A0A8X7SHZ5_BRACI</name>
<evidence type="ECO:0000313" key="2">
    <source>
        <dbReference type="Proteomes" id="UP000886595"/>
    </source>
</evidence>
<sequence>MSVKLFFWNVRGLNNPDKHKPFVDWLFSTHLDTTTLLGALLETHIKEPFLNPILTKICPGWKFLSNHLSDPDGRIILIWKDPLDVKLLTQSRQCLTCSISIPNQALIYYTAIYASNESDERVGLWNELLQTHSALDLESKTWVVGGDLNQILFPFEHSSPAVDHSDNLMYQVQDCLLQMDLFDLQTGSVTVNNNTLYSFPHAVASFLPLDLSDLTPCLLNLALFLPKSGTYPYKFQNYLTTHPGFAQSIQDAWIHAGSTCQTLAQLCWKLKQIKSDLKKINRENYSKIRERVIETHTLLQCVQVQPLQDPSAENFQAERDLHQKWNFLREIEEMFFRQKSRINWLREGDLNTMFFHRICQARASFPQCVGCMDNRSCGNDINGNGFWELTLSTSRSSNELKEAFTG</sequence>
<comment type="caution">
    <text evidence="1">The sequence shown here is derived from an EMBL/GenBank/DDBJ whole genome shotgun (WGS) entry which is preliminary data.</text>
</comment>
<dbReference type="Gene3D" id="3.60.10.10">
    <property type="entry name" value="Endonuclease/exonuclease/phosphatase"/>
    <property type="match status" value="1"/>
</dbReference>
<dbReference type="InterPro" id="IPR036691">
    <property type="entry name" value="Endo/exonu/phosph_ase_sf"/>
</dbReference>
<protein>
    <recommendedName>
        <fullName evidence="3">Endonuclease/exonuclease/phosphatase domain-containing protein</fullName>
    </recommendedName>
</protein>
<accession>A0A8X7SHZ5</accession>
<dbReference type="Proteomes" id="UP000886595">
    <property type="component" value="Unassembled WGS sequence"/>
</dbReference>
<proteinExistence type="predicted"/>
<organism evidence="1 2">
    <name type="scientific">Brassica carinata</name>
    <name type="common">Ethiopian mustard</name>
    <name type="synonym">Abyssinian cabbage</name>
    <dbReference type="NCBI Taxonomy" id="52824"/>
    <lineage>
        <taxon>Eukaryota</taxon>
        <taxon>Viridiplantae</taxon>
        <taxon>Streptophyta</taxon>
        <taxon>Embryophyta</taxon>
        <taxon>Tracheophyta</taxon>
        <taxon>Spermatophyta</taxon>
        <taxon>Magnoliopsida</taxon>
        <taxon>eudicotyledons</taxon>
        <taxon>Gunneridae</taxon>
        <taxon>Pentapetalae</taxon>
        <taxon>rosids</taxon>
        <taxon>malvids</taxon>
        <taxon>Brassicales</taxon>
        <taxon>Brassicaceae</taxon>
        <taxon>Brassiceae</taxon>
        <taxon>Brassica</taxon>
    </lineage>
</organism>
<dbReference type="AlphaFoldDB" id="A0A8X7SHZ5"/>
<reference evidence="1 2" key="1">
    <citation type="submission" date="2020-02" db="EMBL/GenBank/DDBJ databases">
        <authorList>
            <person name="Ma Q."/>
            <person name="Huang Y."/>
            <person name="Song X."/>
            <person name="Pei D."/>
        </authorList>
    </citation>
    <scope>NUCLEOTIDE SEQUENCE [LARGE SCALE GENOMIC DNA]</scope>
    <source>
        <strain evidence="1">Sxm20200214</strain>
        <tissue evidence="1">Leaf</tissue>
    </source>
</reference>
<keyword evidence="2" id="KW-1185">Reference proteome</keyword>
<dbReference type="OrthoDB" id="1749972at2759"/>